<comment type="caution">
    <text evidence="2">The sequence shown here is derived from an EMBL/GenBank/DDBJ whole genome shotgun (WGS) entry which is preliminary data.</text>
</comment>
<dbReference type="AlphaFoldDB" id="A0AA38RE45"/>
<dbReference type="Proteomes" id="UP001174691">
    <property type="component" value="Unassembled WGS sequence"/>
</dbReference>
<gene>
    <name evidence="2" type="ORF">NKR19_g10226</name>
</gene>
<sequence length="219" mass="25119">MGGRQSKPRLYNEPLGKRQIRLLSIDRSDPASQTISCRLTTYNLDDAPPYHALSYVWGDPTVTSSVTINGISVEKPTNLVAALHRLRQLDEADYWIDAICIDQQNNGEKSNQVRLMAEIFSKAVETTAWLGPGIEDSELAMTFLDQWTTAGIRLHDRWTQIREALSARTEEERERMMLAYERTSAMRDLIRDVLVPPRRTVVKVDYTKTTLEVYRDFVL</sequence>
<evidence type="ECO:0000313" key="3">
    <source>
        <dbReference type="Proteomes" id="UP001174691"/>
    </source>
</evidence>
<dbReference type="InterPro" id="IPR010730">
    <property type="entry name" value="HET"/>
</dbReference>
<dbReference type="EMBL" id="JANBVN010000311">
    <property type="protein sequence ID" value="KAJ9129705.1"/>
    <property type="molecule type" value="Genomic_DNA"/>
</dbReference>
<evidence type="ECO:0000259" key="1">
    <source>
        <dbReference type="Pfam" id="PF06985"/>
    </source>
</evidence>
<organism evidence="2 3">
    <name type="scientific">Coniochaeta hoffmannii</name>
    <dbReference type="NCBI Taxonomy" id="91930"/>
    <lineage>
        <taxon>Eukaryota</taxon>
        <taxon>Fungi</taxon>
        <taxon>Dikarya</taxon>
        <taxon>Ascomycota</taxon>
        <taxon>Pezizomycotina</taxon>
        <taxon>Sordariomycetes</taxon>
        <taxon>Sordariomycetidae</taxon>
        <taxon>Coniochaetales</taxon>
        <taxon>Coniochaetaceae</taxon>
        <taxon>Coniochaeta</taxon>
    </lineage>
</organism>
<keyword evidence="3" id="KW-1185">Reference proteome</keyword>
<accession>A0AA38RE45</accession>
<feature type="domain" description="Heterokaryon incompatibility" evidence="1">
    <location>
        <begin position="50"/>
        <end position="167"/>
    </location>
</feature>
<dbReference type="PANTHER" id="PTHR24148">
    <property type="entry name" value="ANKYRIN REPEAT DOMAIN-CONTAINING PROTEIN 39 HOMOLOG-RELATED"/>
    <property type="match status" value="1"/>
</dbReference>
<dbReference type="PANTHER" id="PTHR24148:SF73">
    <property type="entry name" value="HET DOMAIN PROTEIN (AFU_ORTHOLOGUE AFUA_8G01020)"/>
    <property type="match status" value="1"/>
</dbReference>
<proteinExistence type="predicted"/>
<dbReference type="Pfam" id="PF06985">
    <property type="entry name" value="HET"/>
    <property type="match status" value="1"/>
</dbReference>
<reference evidence="2" key="1">
    <citation type="submission" date="2022-07" db="EMBL/GenBank/DDBJ databases">
        <title>Fungi with potential for degradation of polypropylene.</title>
        <authorList>
            <person name="Gostincar C."/>
        </authorList>
    </citation>
    <scope>NUCLEOTIDE SEQUENCE</scope>
    <source>
        <strain evidence="2">EXF-13287</strain>
    </source>
</reference>
<dbReference type="InterPro" id="IPR052895">
    <property type="entry name" value="HetReg/Transcr_Mod"/>
</dbReference>
<evidence type="ECO:0000313" key="2">
    <source>
        <dbReference type="EMBL" id="KAJ9129705.1"/>
    </source>
</evidence>
<name>A0AA38RE45_9PEZI</name>
<protein>
    <recommendedName>
        <fullName evidence="1">Heterokaryon incompatibility domain-containing protein</fullName>
    </recommendedName>
</protein>